<sequence>MNENLFKEIVLILDKAQNNSSTHQKCRTVLLNIFKNCNVEAFYDCFERILIIILSDDPKNKNIYLERAIDFITSFCAATEDINKIGASFFEMILNFLLNLHNLHSHVVRFRVCQLINKLLDGLKGNELSEVTCNQIEEAILERLQFDSKSQVRCQAVLGIYRLQNAENVNCRIIPALALHMSNDPSFKVRKICIEKIHVRREVVTALVSRTRDVHSDVRLAAFKRLSKLVKMLKITERHIVITNGFLDGSTDVVNYISNQFVIEWLNEYDNDYLKLLRAFWVDFTEKHINESTRVIGFVLKTLFRVRPYEELLHVLQIGENRLLSVKTLNWVLVIYWRLLIDYFRNLESCEHLLDDILPELIYFAEFIQEYIGSVMSGFAESQFVLNEFFIISQGYDISDTVSRNVLTKLVLTTVRHFDLFPDVVITIMSNLKKTIPNLDERIQCVSETISDILYPVAEEQKTSQHEFEMATLKVHIHSMEEKLRLAVQEEDYNAAAKLKQDINASKAKLEESIPPPPAPIAKTTDLPSIIKCLNIATALLLSREITCLNPTLRTLNEDITSDFLAHDDLTVRTKALECYALCCLMDRKWAEKGITIFTTCILANTISPTNYVNSLIISIKAVCDLFVLYGESIMQQMEGDDLPNISTTAIIQSLVDLMNDDNVQLQECATLALCNLIRKGRIHSAPLISRMILKWCNPACDDSEQLRHIIGIMLEELPSLTGAADLLENCVLPTVKTLVKAPSSSPLAEVNLYAVVKFMLSLCLICEENENLHCNLAVKICSEIADKPDQTVNVVLSKILLLLEMRVDYNFVDGLYNVCEDILEDCDNRVVQKNIEKFKVLLSNVGNQSDDMSAIQEIEE</sequence>
<dbReference type="GO" id="GO:0000796">
    <property type="term" value="C:condensin complex"/>
    <property type="evidence" value="ECO:0007669"/>
    <property type="project" value="InterPro"/>
</dbReference>
<proteinExistence type="inferred from homology"/>
<organism evidence="9 10">
    <name type="scientific">Pyrocoelia pectoralis</name>
    <dbReference type="NCBI Taxonomy" id="417401"/>
    <lineage>
        <taxon>Eukaryota</taxon>
        <taxon>Metazoa</taxon>
        <taxon>Ecdysozoa</taxon>
        <taxon>Arthropoda</taxon>
        <taxon>Hexapoda</taxon>
        <taxon>Insecta</taxon>
        <taxon>Pterygota</taxon>
        <taxon>Neoptera</taxon>
        <taxon>Endopterygota</taxon>
        <taxon>Coleoptera</taxon>
        <taxon>Polyphaga</taxon>
        <taxon>Elateriformia</taxon>
        <taxon>Elateroidea</taxon>
        <taxon>Lampyridae</taxon>
        <taxon>Lampyrinae</taxon>
        <taxon>Pyrocoelia</taxon>
    </lineage>
</organism>
<dbReference type="EMBL" id="JAVRBK010000008">
    <property type="protein sequence ID" value="KAK5640671.1"/>
    <property type="molecule type" value="Genomic_DNA"/>
</dbReference>
<keyword evidence="5" id="KW-0498">Mitosis</keyword>
<dbReference type="PANTHER" id="PTHR14418:SF5">
    <property type="entry name" value="CONDENSIN COMPLEX SUBUNIT 3"/>
    <property type="match status" value="1"/>
</dbReference>
<evidence type="ECO:0000313" key="10">
    <source>
        <dbReference type="Proteomes" id="UP001329430"/>
    </source>
</evidence>
<dbReference type="GO" id="GO:0007076">
    <property type="term" value="P:mitotic chromosome condensation"/>
    <property type="evidence" value="ECO:0007669"/>
    <property type="project" value="InterPro"/>
</dbReference>
<gene>
    <name evidence="9" type="ORF">RI129_011482</name>
</gene>
<evidence type="ECO:0000256" key="1">
    <source>
        <dbReference type="ARBA" id="ARBA00004286"/>
    </source>
</evidence>
<keyword evidence="10" id="KW-1185">Reference proteome</keyword>
<dbReference type="Proteomes" id="UP001329430">
    <property type="component" value="Chromosome 8"/>
</dbReference>
<dbReference type="InterPro" id="IPR011989">
    <property type="entry name" value="ARM-like"/>
</dbReference>
<comment type="similarity">
    <text evidence="2">Belongs to the CND3 (condensin subunit 3) family.</text>
</comment>
<evidence type="ECO:0000256" key="2">
    <source>
        <dbReference type="ARBA" id="ARBA00006533"/>
    </source>
</evidence>
<evidence type="ECO:0000313" key="9">
    <source>
        <dbReference type="EMBL" id="KAK5640671.1"/>
    </source>
</evidence>
<accession>A0AAN7ZHN2</accession>
<dbReference type="SUPFAM" id="SSF48371">
    <property type="entry name" value="ARM repeat"/>
    <property type="match status" value="1"/>
</dbReference>
<dbReference type="AlphaFoldDB" id="A0AAN7ZHN2"/>
<evidence type="ECO:0000256" key="4">
    <source>
        <dbReference type="ARBA" id="ARBA00022618"/>
    </source>
</evidence>
<comment type="caution">
    <text evidence="9">The sequence shown here is derived from an EMBL/GenBank/DDBJ whole genome shotgun (WGS) entry which is preliminary data.</text>
</comment>
<evidence type="ECO:0000256" key="7">
    <source>
        <dbReference type="ARBA" id="ARBA00023306"/>
    </source>
</evidence>
<dbReference type="Gene3D" id="1.25.10.10">
    <property type="entry name" value="Leucine-rich Repeat Variant"/>
    <property type="match status" value="1"/>
</dbReference>
<evidence type="ECO:0000256" key="5">
    <source>
        <dbReference type="ARBA" id="ARBA00022776"/>
    </source>
</evidence>
<keyword evidence="7" id="KW-0131">Cell cycle</keyword>
<evidence type="ECO:0000256" key="6">
    <source>
        <dbReference type="ARBA" id="ARBA00023067"/>
    </source>
</evidence>
<dbReference type="Pfam" id="PF12719">
    <property type="entry name" value="Cnd3"/>
    <property type="match status" value="1"/>
</dbReference>
<dbReference type="GO" id="GO:0000793">
    <property type="term" value="C:condensed chromosome"/>
    <property type="evidence" value="ECO:0007669"/>
    <property type="project" value="TreeGrafter"/>
</dbReference>
<dbReference type="GO" id="GO:0051301">
    <property type="term" value="P:cell division"/>
    <property type="evidence" value="ECO:0007669"/>
    <property type="project" value="UniProtKB-KW"/>
</dbReference>
<name>A0AAN7ZHN2_9COLE</name>
<keyword evidence="4" id="KW-0132">Cell division</keyword>
<feature type="domain" description="Nuclear condensin complex subunit 3 C-terminal" evidence="8">
    <location>
        <begin position="532"/>
        <end position="805"/>
    </location>
</feature>
<dbReference type="GO" id="GO:0005737">
    <property type="term" value="C:cytoplasm"/>
    <property type="evidence" value="ECO:0007669"/>
    <property type="project" value="TreeGrafter"/>
</dbReference>
<keyword evidence="3" id="KW-0158">Chromosome</keyword>
<dbReference type="InterPro" id="IPR016024">
    <property type="entry name" value="ARM-type_fold"/>
</dbReference>
<keyword evidence="6" id="KW-0226">DNA condensation</keyword>
<dbReference type="InterPro" id="IPR027165">
    <property type="entry name" value="CND3"/>
</dbReference>
<reference evidence="9 10" key="1">
    <citation type="journal article" date="2024" name="Insects">
        <title>An Improved Chromosome-Level Genome Assembly of the Firefly Pyrocoelia pectoralis.</title>
        <authorList>
            <person name="Fu X."/>
            <person name="Meyer-Rochow V.B."/>
            <person name="Ballantyne L."/>
            <person name="Zhu X."/>
        </authorList>
    </citation>
    <scope>NUCLEOTIDE SEQUENCE [LARGE SCALE GENOMIC DNA]</scope>
    <source>
        <strain evidence="9">XCY_ONT2</strain>
    </source>
</reference>
<dbReference type="InterPro" id="IPR025977">
    <property type="entry name" value="Cnd3_C"/>
</dbReference>
<evidence type="ECO:0000256" key="3">
    <source>
        <dbReference type="ARBA" id="ARBA00022454"/>
    </source>
</evidence>
<protein>
    <recommendedName>
        <fullName evidence="8">Nuclear condensin complex subunit 3 C-terminal domain-containing protein</fullName>
    </recommendedName>
</protein>
<dbReference type="PANTHER" id="PTHR14418">
    <property type="entry name" value="CONDENSIN COMPLEX SUBUNIT 3-RELATED"/>
    <property type="match status" value="1"/>
</dbReference>
<comment type="subcellular location">
    <subcellularLocation>
        <location evidence="1">Chromosome</location>
    </subcellularLocation>
</comment>
<evidence type="ECO:0000259" key="8">
    <source>
        <dbReference type="Pfam" id="PF12719"/>
    </source>
</evidence>